<name>A0A4Y3VXC1_9ACTN</name>
<dbReference type="RefSeq" id="WP_308439645.1">
    <property type="nucleotide sequence ID" value="NZ_BJND01000101.1"/>
</dbReference>
<dbReference type="AlphaFoldDB" id="A0A4Y3VXC1"/>
<organism evidence="2 3">
    <name type="scientific">Streptomyces spinoverrucosus</name>
    <dbReference type="NCBI Taxonomy" id="284043"/>
    <lineage>
        <taxon>Bacteria</taxon>
        <taxon>Bacillati</taxon>
        <taxon>Actinomycetota</taxon>
        <taxon>Actinomycetes</taxon>
        <taxon>Kitasatosporales</taxon>
        <taxon>Streptomycetaceae</taxon>
        <taxon>Streptomyces</taxon>
    </lineage>
</organism>
<gene>
    <name evidence="2" type="ORF">SSP24_79350</name>
</gene>
<sequence>MALVVTGEQAGLFATGGTVCSGRVGEVSDRQTIRLTCTQGKDKRGTGTVDSVSATTLKVTWDGGLGEETYTKAESGQMPSGLPTAGLGS</sequence>
<comment type="caution">
    <text evidence="2">The sequence shown here is derived from an EMBL/GenBank/DDBJ whole genome shotgun (WGS) entry which is preliminary data.</text>
</comment>
<dbReference type="EMBL" id="BJND01000101">
    <property type="protein sequence ID" value="GEC10280.1"/>
    <property type="molecule type" value="Genomic_DNA"/>
</dbReference>
<dbReference type="Proteomes" id="UP000317881">
    <property type="component" value="Unassembled WGS sequence"/>
</dbReference>
<keyword evidence="3" id="KW-1185">Reference proteome</keyword>
<feature type="region of interest" description="Disordered" evidence="1">
    <location>
        <begin position="69"/>
        <end position="89"/>
    </location>
</feature>
<accession>A0A4Y3VXC1</accession>
<reference evidence="2 3" key="1">
    <citation type="submission" date="2019-06" db="EMBL/GenBank/DDBJ databases">
        <title>Whole genome shotgun sequence of Streptomyces spinoverrucosus NBRC 14228.</title>
        <authorList>
            <person name="Hosoyama A."/>
            <person name="Uohara A."/>
            <person name="Ohji S."/>
            <person name="Ichikawa N."/>
        </authorList>
    </citation>
    <scope>NUCLEOTIDE SEQUENCE [LARGE SCALE GENOMIC DNA]</scope>
    <source>
        <strain evidence="2 3">NBRC 14228</strain>
    </source>
</reference>
<proteinExistence type="predicted"/>
<evidence type="ECO:0000313" key="3">
    <source>
        <dbReference type="Proteomes" id="UP000317881"/>
    </source>
</evidence>
<evidence type="ECO:0000313" key="2">
    <source>
        <dbReference type="EMBL" id="GEC10280.1"/>
    </source>
</evidence>
<evidence type="ECO:0000256" key="1">
    <source>
        <dbReference type="SAM" id="MobiDB-lite"/>
    </source>
</evidence>
<protein>
    <submittedName>
        <fullName evidence="2">Uncharacterized protein</fullName>
    </submittedName>
</protein>